<gene>
    <name evidence="1" type="ORF">GCM10010406_45140</name>
</gene>
<dbReference type="RefSeq" id="WP_344385085.1">
    <property type="nucleotide sequence ID" value="NZ_BAAATA010000034.1"/>
</dbReference>
<proteinExistence type="predicted"/>
<dbReference type="EMBL" id="BAAATA010000034">
    <property type="protein sequence ID" value="GAA2503559.1"/>
    <property type="molecule type" value="Genomic_DNA"/>
</dbReference>
<protein>
    <submittedName>
        <fullName evidence="1">Uncharacterized protein</fullName>
    </submittedName>
</protein>
<comment type="caution">
    <text evidence="1">The sequence shown here is derived from an EMBL/GenBank/DDBJ whole genome shotgun (WGS) entry which is preliminary data.</text>
</comment>
<organism evidence="1 2">
    <name type="scientific">Streptomyces thermolineatus</name>
    <dbReference type="NCBI Taxonomy" id="44033"/>
    <lineage>
        <taxon>Bacteria</taxon>
        <taxon>Bacillati</taxon>
        <taxon>Actinomycetota</taxon>
        <taxon>Actinomycetes</taxon>
        <taxon>Kitasatosporales</taxon>
        <taxon>Streptomycetaceae</taxon>
        <taxon>Streptomyces</taxon>
    </lineage>
</organism>
<evidence type="ECO:0000313" key="2">
    <source>
        <dbReference type="Proteomes" id="UP001501358"/>
    </source>
</evidence>
<sequence>MEIELDPPNGITGFPLGMPAEELKAEAGRLGRIKVSDEGSSARFRYMKVLALHEQFEIVFHLEDGRTLASAEVWIPRPGPEEITVRFRGTDVFRTPARQLLGQFEAMGLTVRDETHYAYVHGLSLGFTRVAGHEVPLDTDGEPLYFQAVLTGPADYYDQSLPKP</sequence>
<accession>A0ABP5ZZH9</accession>
<evidence type="ECO:0000313" key="1">
    <source>
        <dbReference type="EMBL" id="GAA2503559.1"/>
    </source>
</evidence>
<name>A0ABP5ZZH9_9ACTN</name>
<dbReference type="Proteomes" id="UP001501358">
    <property type="component" value="Unassembled WGS sequence"/>
</dbReference>
<reference evidence="2" key="1">
    <citation type="journal article" date="2019" name="Int. J. Syst. Evol. Microbiol.">
        <title>The Global Catalogue of Microorganisms (GCM) 10K type strain sequencing project: providing services to taxonomists for standard genome sequencing and annotation.</title>
        <authorList>
            <consortium name="The Broad Institute Genomics Platform"/>
            <consortium name="The Broad Institute Genome Sequencing Center for Infectious Disease"/>
            <person name="Wu L."/>
            <person name="Ma J."/>
        </authorList>
    </citation>
    <scope>NUCLEOTIDE SEQUENCE [LARGE SCALE GENOMIC DNA]</scope>
    <source>
        <strain evidence="2">JCM 6307</strain>
    </source>
</reference>
<keyword evidence="2" id="KW-1185">Reference proteome</keyword>